<protein>
    <submittedName>
        <fullName evidence="2">Uncharacterized protein</fullName>
    </submittedName>
</protein>
<proteinExistence type="predicted"/>
<dbReference type="EMBL" id="JAINUF010000019">
    <property type="protein sequence ID" value="KAJ8337124.1"/>
    <property type="molecule type" value="Genomic_DNA"/>
</dbReference>
<feature type="compositionally biased region" description="Pro residues" evidence="1">
    <location>
        <begin position="114"/>
        <end position="124"/>
    </location>
</feature>
<feature type="compositionally biased region" description="Polar residues" evidence="1">
    <location>
        <begin position="21"/>
        <end position="30"/>
    </location>
</feature>
<evidence type="ECO:0000313" key="2">
    <source>
        <dbReference type="EMBL" id="KAJ8337124.1"/>
    </source>
</evidence>
<dbReference type="Proteomes" id="UP001152622">
    <property type="component" value="Chromosome 19"/>
</dbReference>
<sequence length="124" mass="13623">MLCRESGFLINQLRSKDRSVYSPNPRSQRPGTRLAGRTPLYEMKRAPAVSYLGPVEIIFSAGDRTGSSCSKVISASLYRRSSARGQSSEVRALQIDGRLTDTNKQAHQALPGPDLHPPPFQSHS</sequence>
<organism evidence="2 3">
    <name type="scientific">Synaphobranchus kaupii</name>
    <name type="common">Kaup's arrowtooth eel</name>
    <dbReference type="NCBI Taxonomy" id="118154"/>
    <lineage>
        <taxon>Eukaryota</taxon>
        <taxon>Metazoa</taxon>
        <taxon>Chordata</taxon>
        <taxon>Craniata</taxon>
        <taxon>Vertebrata</taxon>
        <taxon>Euteleostomi</taxon>
        <taxon>Actinopterygii</taxon>
        <taxon>Neopterygii</taxon>
        <taxon>Teleostei</taxon>
        <taxon>Anguilliformes</taxon>
        <taxon>Synaphobranchidae</taxon>
        <taxon>Synaphobranchus</taxon>
    </lineage>
</organism>
<dbReference type="AlphaFoldDB" id="A0A9Q1IEW8"/>
<keyword evidence="3" id="KW-1185">Reference proteome</keyword>
<accession>A0A9Q1IEW8</accession>
<gene>
    <name evidence="2" type="ORF">SKAU_G00383440</name>
</gene>
<feature type="region of interest" description="Disordered" evidence="1">
    <location>
        <begin position="99"/>
        <end position="124"/>
    </location>
</feature>
<evidence type="ECO:0000313" key="3">
    <source>
        <dbReference type="Proteomes" id="UP001152622"/>
    </source>
</evidence>
<evidence type="ECO:0000256" key="1">
    <source>
        <dbReference type="SAM" id="MobiDB-lite"/>
    </source>
</evidence>
<comment type="caution">
    <text evidence="2">The sequence shown here is derived from an EMBL/GenBank/DDBJ whole genome shotgun (WGS) entry which is preliminary data.</text>
</comment>
<name>A0A9Q1IEW8_SYNKA</name>
<feature type="region of interest" description="Disordered" evidence="1">
    <location>
        <begin position="16"/>
        <end position="38"/>
    </location>
</feature>
<reference evidence="2" key="1">
    <citation type="journal article" date="2023" name="Science">
        <title>Genome structures resolve the early diversification of teleost fishes.</title>
        <authorList>
            <person name="Parey E."/>
            <person name="Louis A."/>
            <person name="Montfort J."/>
            <person name="Bouchez O."/>
            <person name="Roques C."/>
            <person name="Iampietro C."/>
            <person name="Lluch J."/>
            <person name="Castinel A."/>
            <person name="Donnadieu C."/>
            <person name="Desvignes T."/>
            <person name="Floi Bucao C."/>
            <person name="Jouanno E."/>
            <person name="Wen M."/>
            <person name="Mejri S."/>
            <person name="Dirks R."/>
            <person name="Jansen H."/>
            <person name="Henkel C."/>
            <person name="Chen W.J."/>
            <person name="Zahm M."/>
            <person name="Cabau C."/>
            <person name="Klopp C."/>
            <person name="Thompson A.W."/>
            <person name="Robinson-Rechavi M."/>
            <person name="Braasch I."/>
            <person name="Lecointre G."/>
            <person name="Bobe J."/>
            <person name="Postlethwait J.H."/>
            <person name="Berthelot C."/>
            <person name="Roest Crollius H."/>
            <person name="Guiguen Y."/>
        </authorList>
    </citation>
    <scope>NUCLEOTIDE SEQUENCE</scope>
    <source>
        <strain evidence="2">WJC10195</strain>
    </source>
</reference>